<dbReference type="GO" id="GO:0016020">
    <property type="term" value="C:membrane"/>
    <property type="evidence" value="ECO:0007669"/>
    <property type="project" value="UniProtKB-SubCell"/>
</dbReference>
<dbReference type="Pfam" id="PF01490">
    <property type="entry name" value="Aa_trans"/>
    <property type="match status" value="1"/>
</dbReference>
<feature type="transmembrane region" description="Helical" evidence="5">
    <location>
        <begin position="303"/>
        <end position="326"/>
    </location>
</feature>
<feature type="transmembrane region" description="Helical" evidence="5">
    <location>
        <begin position="106"/>
        <end position="128"/>
    </location>
</feature>
<feature type="transmembrane region" description="Helical" evidence="5">
    <location>
        <begin position="212"/>
        <end position="235"/>
    </location>
</feature>
<dbReference type="PANTHER" id="PTHR22950:SF652">
    <property type="entry name" value="TRANSMEMBRANE AMINO ACID TRANSPORTER FAMILY PROTEIN"/>
    <property type="match status" value="1"/>
</dbReference>
<dbReference type="PANTHER" id="PTHR22950">
    <property type="entry name" value="AMINO ACID TRANSPORTER"/>
    <property type="match status" value="1"/>
</dbReference>
<feature type="transmembrane region" description="Helical" evidence="5">
    <location>
        <begin position="445"/>
        <end position="465"/>
    </location>
</feature>
<evidence type="ECO:0000256" key="3">
    <source>
        <dbReference type="ARBA" id="ARBA00022989"/>
    </source>
</evidence>
<keyword evidence="4 5" id="KW-0472">Membrane</keyword>
<evidence type="ECO:0000313" key="9">
    <source>
        <dbReference type="Proteomes" id="UP001153069"/>
    </source>
</evidence>
<keyword evidence="6" id="KW-0732">Signal</keyword>
<feature type="chain" id="PRO_5040125769" evidence="6">
    <location>
        <begin position="21"/>
        <end position="466"/>
    </location>
</feature>
<feature type="transmembrane region" description="Helical" evidence="5">
    <location>
        <begin position="346"/>
        <end position="365"/>
    </location>
</feature>
<dbReference type="Proteomes" id="UP001153069">
    <property type="component" value="Unassembled WGS sequence"/>
</dbReference>
<accession>A0A9N8E710</accession>
<evidence type="ECO:0000256" key="1">
    <source>
        <dbReference type="ARBA" id="ARBA00004141"/>
    </source>
</evidence>
<evidence type="ECO:0000256" key="4">
    <source>
        <dbReference type="ARBA" id="ARBA00023136"/>
    </source>
</evidence>
<reference evidence="8" key="1">
    <citation type="submission" date="2020-06" db="EMBL/GenBank/DDBJ databases">
        <authorList>
            <consortium name="Plant Systems Biology data submission"/>
        </authorList>
    </citation>
    <scope>NUCLEOTIDE SEQUENCE</scope>
    <source>
        <strain evidence="8">D6</strain>
    </source>
</reference>
<dbReference type="OrthoDB" id="28208at2759"/>
<evidence type="ECO:0000259" key="7">
    <source>
        <dbReference type="Pfam" id="PF01490"/>
    </source>
</evidence>
<feature type="transmembrane region" description="Helical" evidence="5">
    <location>
        <begin position="178"/>
        <end position="200"/>
    </location>
</feature>
<keyword evidence="9" id="KW-1185">Reference proteome</keyword>
<evidence type="ECO:0000256" key="2">
    <source>
        <dbReference type="ARBA" id="ARBA00022692"/>
    </source>
</evidence>
<feature type="transmembrane region" description="Helical" evidence="5">
    <location>
        <begin position="149"/>
        <end position="172"/>
    </location>
</feature>
<evidence type="ECO:0000313" key="8">
    <source>
        <dbReference type="EMBL" id="CAB9515493.1"/>
    </source>
</evidence>
<comment type="caution">
    <text evidence="8">The sequence shown here is derived from an EMBL/GenBank/DDBJ whole genome shotgun (WGS) entry which is preliminary data.</text>
</comment>
<gene>
    <name evidence="8" type="ORF">SEMRO_719_G192370.1</name>
</gene>
<evidence type="ECO:0000256" key="5">
    <source>
        <dbReference type="SAM" id="Phobius"/>
    </source>
</evidence>
<name>A0A9N8E710_9STRA</name>
<dbReference type="AlphaFoldDB" id="A0A9N8E710"/>
<keyword evidence="3 5" id="KW-1133">Transmembrane helix</keyword>
<dbReference type="GO" id="GO:0015179">
    <property type="term" value="F:L-amino acid transmembrane transporter activity"/>
    <property type="evidence" value="ECO:0007669"/>
    <property type="project" value="TreeGrafter"/>
</dbReference>
<feature type="domain" description="Amino acid transporter transmembrane" evidence="7">
    <location>
        <begin position="67"/>
        <end position="444"/>
    </location>
</feature>
<feature type="transmembrane region" description="Helical" evidence="5">
    <location>
        <begin position="409"/>
        <end position="433"/>
    </location>
</feature>
<dbReference type="EMBL" id="CAICTM010000718">
    <property type="protein sequence ID" value="CAB9515493.1"/>
    <property type="molecule type" value="Genomic_DNA"/>
</dbReference>
<sequence>MLHFRTSLLLLALLAGTASALVPPVTTHSVTNLHNIRGGGARGKRQPLTKLKSDAAAAVPGESGDGTATIPNEVFNLVKGIVGSGVLSLPYGIAVYGNAPSAVLPATILITIMGMISAYTFGLIGRVCQATDTMSYSDAWDATIGSSSSALIAFSCFFDCFAGCLSYSMILADTFVNLLAFAGVSVTRTQSLLGVTGFVLTPLCFLKNLKSLAPFSLVGILGMLYTFVAMAIRYFGGAYAVGGAFRDTALKAPVFGTAGAASAWSPKALILTCMLSNAYIAHFNAPKFLKELKNNTMPRFHQVIGWSFGASVLLYAGMSALGFLTFGAASNGLILNSYSNKDLLMSIARFAVAISVTFSYPLCFIGARDGLLDMFKYPQEKRDNGLLNKMTIGMIAVVTAMAAKLTDLGLVASVGGATFGTALVFVYPTLMMMKLKKNKGVESKIAGVIALLGVVMGVIGTKLSFE</sequence>
<proteinExistence type="predicted"/>
<dbReference type="InterPro" id="IPR013057">
    <property type="entry name" value="AA_transpt_TM"/>
</dbReference>
<comment type="subcellular location">
    <subcellularLocation>
        <location evidence="1">Membrane</location>
        <topology evidence="1">Multi-pass membrane protein</topology>
    </subcellularLocation>
</comment>
<feature type="signal peptide" evidence="6">
    <location>
        <begin position="1"/>
        <end position="20"/>
    </location>
</feature>
<protein>
    <submittedName>
        <fullName evidence="8">Sodium-coupled neutral amino acid transporter 11</fullName>
    </submittedName>
</protein>
<keyword evidence="2 5" id="KW-0812">Transmembrane</keyword>
<organism evidence="8 9">
    <name type="scientific">Seminavis robusta</name>
    <dbReference type="NCBI Taxonomy" id="568900"/>
    <lineage>
        <taxon>Eukaryota</taxon>
        <taxon>Sar</taxon>
        <taxon>Stramenopiles</taxon>
        <taxon>Ochrophyta</taxon>
        <taxon>Bacillariophyta</taxon>
        <taxon>Bacillariophyceae</taxon>
        <taxon>Bacillariophycidae</taxon>
        <taxon>Naviculales</taxon>
        <taxon>Naviculaceae</taxon>
        <taxon>Seminavis</taxon>
    </lineage>
</organism>
<evidence type="ECO:0000256" key="6">
    <source>
        <dbReference type="SAM" id="SignalP"/>
    </source>
</evidence>
<feature type="transmembrane region" description="Helical" evidence="5">
    <location>
        <begin position="386"/>
        <end position="403"/>
    </location>
</feature>